<evidence type="ECO:0000313" key="3">
    <source>
        <dbReference type="Proteomes" id="UP001501352"/>
    </source>
</evidence>
<keyword evidence="1" id="KW-1133">Transmembrane helix</keyword>
<comment type="caution">
    <text evidence="2">The sequence shown here is derived from an EMBL/GenBank/DDBJ whole genome shotgun (WGS) entry which is preliminary data.</text>
</comment>
<evidence type="ECO:0000313" key="2">
    <source>
        <dbReference type="EMBL" id="GAA0618841.1"/>
    </source>
</evidence>
<keyword evidence="1" id="KW-0472">Membrane</keyword>
<dbReference type="Pfam" id="PF20587">
    <property type="entry name" value="DUF6789"/>
    <property type="match status" value="1"/>
</dbReference>
<gene>
    <name evidence="2" type="ORF">GCM10009422_12820</name>
</gene>
<keyword evidence="3" id="KW-1185">Reference proteome</keyword>
<organism evidence="2 3">
    <name type="scientific">Brevundimonas kwangchunensis</name>
    <dbReference type="NCBI Taxonomy" id="322163"/>
    <lineage>
        <taxon>Bacteria</taxon>
        <taxon>Pseudomonadati</taxon>
        <taxon>Pseudomonadota</taxon>
        <taxon>Alphaproteobacteria</taxon>
        <taxon>Caulobacterales</taxon>
        <taxon>Caulobacteraceae</taxon>
        <taxon>Brevundimonas</taxon>
    </lineage>
</organism>
<keyword evidence="1" id="KW-0812">Transmembrane</keyword>
<feature type="transmembrane region" description="Helical" evidence="1">
    <location>
        <begin position="51"/>
        <end position="73"/>
    </location>
</feature>
<feature type="transmembrane region" description="Helical" evidence="1">
    <location>
        <begin position="117"/>
        <end position="137"/>
    </location>
</feature>
<name>A0ABP3RW54_9CAUL</name>
<protein>
    <submittedName>
        <fullName evidence="2">Uncharacterized protein</fullName>
    </submittedName>
</protein>
<sequence>MMSRVQKGLVAGFAATVAVSIVEAANMLFGHWAVAFPQLLAYVIQMPGNPFVGWVAHFAAGTLVLGPLFAILCPRLPTDTPETKGILFAVAAFVVMGLTVAPAAGVGMFFMRAGFGTLAWMIVSHAIFGIVLGNVYARLVAREKRLGSMVGTAPAH</sequence>
<reference evidence="3" key="1">
    <citation type="journal article" date="2019" name="Int. J. Syst. Evol. Microbiol.">
        <title>The Global Catalogue of Microorganisms (GCM) 10K type strain sequencing project: providing services to taxonomists for standard genome sequencing and annotation.</title>
        <authorList>
            <consortium name="The Broad Institute Genomics Platform"/>
            <consortium name="The Broad Institute Genome Sequencing Center for Infectious Disease"/>
            <person name="Wu L."/>
            <person name="Ma J."/>
        </authorList>
    </citation>
    <scope>NUCLEOTIDE SEQUENCE [LARGE SCALE GENOMIC DNA]</scope>
    <source>
        <strain evidence="3">JCM 12928</strain>
    </source>
</reference>
<proteinExistence type="predicted"/>
<dbReference type="Proteomes" id="UP001501352">
    <property type="component" value="Unassembled WGS sequence"/>
</dbReference>
<evidence type="ECO:0000256" key="1">
    <source>
        <dbReference type="SAM" id="Phobius"/>
    </source>
</evidence>
<feature type="transmembrane region" description="Helical" evidence="1">
    <location>
        <begin position="85"/>
        <end position="111"/>
    </location>
</feature>
<dbReference type="EMBL" id="BAAAGA010000002">
    <property type="protein sequence ID" value="GAA0618841.1"/>
    <property type="molecule type" value="Genomic_DNA"/>
</dbReference>
<accession>A0ABP3RW54</accession>
<dbReference type="InterPro" id="IPR046739">
    <property type="entry name" value="DUF6789"/>
</dbReference>